<sequence>MSAAFQDVVAFALELEKLKGVLRRNKPLGQERYENSGEHSWQIALLALAMQPHGAETVDIGRVVQMLLVHDVPEIDAGDTMIYDTAGRAAAEAAERAGAERIFGLLPEPQRGRFMALWLEFTEGQTPEARYARAIDRVMPMLQNIHNRGQSWREHQVRVAQVVATNQPKVAPVFPDAWTWLSGALDGAVARGDLVA</sequence>
<reference evidence="4 5" key="1">
    <citation type="submission" date="2019-04" db="EMBL/GenBank/DDBJ databases">
        <title>Chitiniphilus eburnea sp. nov., a novel chitinolytic bacterium isolated from aquaculture sludge.</title>
        <authorList>
            <person name="Sheng M."/>
        </authorList>
    </citation>
    <scope>NUCLEOTIDE SEQUENCE [LARGE SCALE GENOMIC DNA]</scope>
    <source>
        <strain evidence="4 5">HX-2-15</strain>
    </source>
</reference>
<dbReference type="InterPro" id="IPR006674">
    <property type="entry name" value="HD_domain"/>
</dbReference>
<dbReference type="RefSeq" id="WP_136773713.1">
    <property type="nucleotide sequence ID" value="NZ_CP156074.1"/>
</dbReference>
<dbReference type="InterPro" id="IPR039356">
    <property type="entry name" value="YfbR/HDDC2"/>
</dbReference>
<evidence type="ECO:0000259" key="3">
    <source>
        <dbReference type="Pfam" id="PF13023"/>
    </source>
</evidence>
<accession>A0A4V6WI79</accession>
<dbReference type="OrthoDB" id="9796032at2"/>
<dbReference type="Proteomes" id="UP000310016">
    <property type="component" value="Unassembled WGS sequence"/>
</dbReference>
<evidence type="ECO:0000256" key="2">
    <source>
        <dbReference type="ARBA" id="ARBA00022801"/>
    </source>
</evidence>
<dbReference type="PANTHER" id="PTHR11845:SF13">
    <property type="entry name" value="5'-DEOXYNUCLEOTIDASE HDDC2"/>
    <property type="match status" value="1"/>
</dbReference>
<name>A0A4V6WI79_9NEIS</name>
<dbReference type="Gene3D" id="1.10.3210.10">
    <property type="entry name" value="Hypothetical protein af1432"/>
    <property type="match status" value="1"/>
</dbReference>
<comment type="caution">
    <text evidence="4">The sequence shown here is derived from an EMBL/GenBank/DDBJ whole genome shotgun (WGS) entry which is preliminary data.</text>
</comment>
<keyword evidence="1" id="KW-0479">Metal-binding</keyword>
<dbReference type="AlphaFoldDB" id="A0A4V6WI79"/>
<feature type="domain" description="HD" evidence="3">
    <location>
        <begin position="16"/>
        <end position="178"/>
    </location>
</feature>
<organism evidence="4 5">
    <name type="scientific">Chitiniphilus eburneus</name>
    <dbReference type="NCBI Taxonomy" id="2571148"/>
    <lineage>
        <taxon>Bacteria</taxon>
        <taxon>Pseudomonadati</taxon>
        <taxon>Pseudomonadota</taxon>
        <taxon>Betaproteobacteria</taxon>
        <taxon>Neisseriales</taxon>
        <taxon>Chitinibacteraceae</taxon>
        <taxon>Chitiniphilus</taxon>
    </lineage>
</organism>
<dbReference type="SUPFAM" id="SSF109604">
    <property type="entry name" value="HD-domain/PDEase-like"/>
    <property type="match status" value="1"/>
</dbReference>
<evidence type="ECO:0000313" key="5">
    <source>
        <dbReference type="Proteomes" id="UP000310016"/>
    </source>
</evidence>
<dbReference type="GO" id="GO:0005737">
    <property type="term" value="C:cytoplasm"/>
    <property type="evidence" value="ECO:0007669"/>
    <property type="project" value="TreeGrafter"/>
</dbReference>
<protein>
    <submittedName>
        <fullName evidence="4">HD domain-containing protein</fullName>
    </submittedName>
</protein>
<dbReference type="GO" id="GO:0002953">
    <property type="term" value="F:5'-deoxynucleotidase activity"/>
    <property type="evidence" value="ECO:0007669"/>
    <property type="project" value="InterPro"/>
</dbReference>
<keyword evidence="2" id="KW-0378">Hydrolase</keyword>
<gene>
    <name evidence="4" type="ORF">FAZ21_12170</name>
</gene>
<dbReference type="PANTHER" id="PTHR11845">
    <property type="entry name" value="5'-DEOXYNUCLEOTIDASE HDDC2"/>
    <property type="match status" value="1"/>
</dbReference>
<keyword evidence="5" id="KW-1185">Reference proteome</keyword>
<proteinExistence type="predicted"/>
<dbReference type="EMBL" id="SUMF01000013">
    <property type="protein sequence ID" value="TJZ72968.1"/>
    <property type="molecule type" value="Genomic_DNA"/>
</dbReference>
<evidence type="ECO:0000256" key="1">
    <source>
        <dbReference type="ARBA" id="ARBA00022723"/>
    </source>
</evidence>
<dbReference type="GO" id="GO:0046872">
    <property type="term" value="F:metal ion binding"/>
    <property type="evidence" value="ECO:0007669"/>
    <property type="project" value="UniProtKB-KW"/>
</dbReference>
<dbReference type="Pfam" id="PF13023">
    <property type="entry name" value="HD_3"/>
    <property type="match status" value="1"/>
</dbReference>
<evidence type="ECO:0000313" key="4">
    <source>
        <dbReference type="EMBL" id="TJZ72968.1"/>
    </source>
</evidence>